<keyword evidence="2" id="KW-1185">Reference proteome</keyword>
<reference evidence="1 2" key="1">
    <citation type="submission" date="2016-11" db="EMBL/GenBank/DDBJ databases">
        <title>Rahnella oryzae sp. nov., isolated from rice root.</title>
        <authorList>
            <person name="Zhang X.-X."/>
            <person name="Zhang J."/>
        </authorList>
    </citation>
    <scope>NUCLEOTIDE SEQUENCE [LARGE SCALE GENOMIC DNA]</scope>
    <source>
        <strain evidence="1 2">J11-6</strain>
    </source>
</reference>
<comment type="caution">
    <text evidence="1">The sequence shown here is derived from an EMBL/GenBank/DDBJ whole genome shotgun (WGS) entry which is preliminary data.</text>
</comment>
<protein>
    <submittedName>
        <fullName evidence="1">Uncharacterized protein</fullName>
    </submittedName>
</protein>
<proteinExistence type="predicted"/>
<dbReference type="Proteomes" id="UP000216021">
    <property type="component" value="Unassembled WGS sequence"/>
</dbReference>
<dbReference type="AlphaFoldDB" id="A0A1S8CPW6"/>
<organism evidence="1 2">
    <name type="scientific">Serratia oryzae</name>
    <dbReference type="NCBI Taxonomy" id="2034155"/>
    <lineage>
        <taxon>Bacteria</taxon>
        <taxon>Pseudomonadati</taxon>
        <taxon>Pseudomonadota</taxon>
        <taxon>Gammaproteobacteria</taxon>
        <taxon>Enterobacterales</taxon>
        <taxon>Yersiniaceae</taxon>
        <taxon>Serratia</taxon>
    </lineage>
</organism>
<dbReference type="OrthoDB" id="6555981at2"/>
<dbReference type="EMBL" id="MOXD01000001">
    <property type="protein sequence ID" value="OMQ26907.1"/>
    <property type="molecule type" value="Genomic_DNA"/>
</dbReference>
<gene>
    <name evidence="1" type="ORF">BMI79_00845</name>
</gene>
<dbReference type="STRING" id="2034155.BMI79_00845"/>
<accession>A0A1S8CPW6</accession>
<dbReference type="RefSeq" id="WP_076939952.1">
    <property type="nucleotide sequence ID" value="NZ_MOXD01000001.1"/>
</dbReference>
<name>A0A1S8CPW6_9GAMM</name>
<evidence type="ECO:0000313" key="2">
    <source>
        <dbReference type="Proteomes" id="UP000216021"/>
    </source>
</evidence>
<sequence length="146" mass="15879">MPNPLVPQGVLNKVRASIKFVQHPELNITASFLTQDAIDIQFQGDAGVLLPTMTGGVSSPNPYQMINMQIHMVRSQGIAQLFKNQIELDTLLGDAKVYSDSSTLGDFSIRSATIRSAGDVSFSGRDPAFLVSVFGIYDVNSAMWEL</sequence>
<evidence type="ECO:0000313" key="1">
    <source>
        <dbReference type="EMBL" id="OMQ26907.1"/>
    </source>
</evidence>